<dbReference type="GO" id="GO:0016020">
    <property type="term" value="C:membrane"/>
    <property type="evidence" value="ECO:0007669"/>
    <property type="project" value="UniProtKB-SubCell"/>
</dbReference>
<feature type="transmembrane region" description="Helical" evidence="5">
    <location>
        <begin position="125"/>
        <end position="148"/>
    </location>
</feature>
<dbReference type="Pfam" id="PF02674">
    <property type="entry name" value="Colicin_V"/>
    <property type="match status" value="1"/>
</dbReference>
<dbReference type="eggNOG" id="ENOG5030UEY">
    <property type="taxonomic scope" value="Bacteria"/>
</dbReference>
<dbReference type="HOGENOM" id="CLU_079301_1_0_9"/>
<dbReference type="PANTHER" id="PTHR37306:SF1">
    <property type="entry name" value="COLICIN V PRODUCTION PROTEIN"/>
    <property type="match status" value="1"/>
</dbReference>
<dbReference type="InterPro" id="IPR003825">
    <property type="entry name" value="Colicin-V_CvpA"/>
</dbReference>
<dbReference type="GO" id="GO:0009403">
    <property type="term" value="P:toxin biosynthetic process"/>
    <property type="evidence" value="ECO:0007669"/>
    <property type="project" value="InterPro"/>
</dbReference>
<gene>
    <name evidence="6" type="ordered locus">Awo_c35540</name>
</gene>
<dbReference type="PANTHER" id="PTHR37306">
    <property type="entry name" value="COLICIN V PRODUCTION PROTEIN"/>
    <property type="match status" value="1"/>
</dbReference>
<accession>H6LCX3</accession>
<keyword evidence="7" id="KW-1185">Reference proteome</keyword>
<feature type="transmembrane region" description="Helical" evidence="5">
    <location>
        <begin position="6"/>
        <end position="25"/>
    </location>
</feature>
<sequence>MSFSNLAPLDLVFITISFLSGIIGYKRGAIKTLISFGGFIASFVMAWIFSSPLSKWLINTGMLNGLFEKLNIDALAQSLLDFSAQQNGLLSSPLGQAILGSGNTSTDQTIASVTNLITNGIVQTISFGLIVFGISILCWILQSIFSGINEIPVIGTFNRLLGLLLGLILGMSIVGIVLWLFSGINYYSGGTTNLPTYESSVLLKIGAPIILKFIGIQ</sequence>
<dbReference type="AlphaFoldDB" id="H6LCX3"/>
<comment type="subcellular location">
    <subcellularLocation>
        <location evidence="1">Membrane</location>
        <topology evidence="1">Multi-pass membrane protein</topology>
    </subcellularLocation>
</comment>
<organism evidence="6 7">
    <name type="scientific">Acetobacterium woodii (strain ATCC 29683 / DSM 1030 / JCM 2381 / KCTC 1655 / WB1)</name>
    <dbReference type="NCBI Taxonomy" id="931626"/>
    <lineage>
        <taxon>Bacteria</taxon>
        <taxon>Bacillati</taxon>
        <taxon>Bacillota</taxon>
        <taxon>Clostridia</taxon>
        <taxon>Eubacteriales</taxon>
        <taxon>Eubacteriaceae</taxon>
        <taxon>Acetobacterium</taxon>
    </lineage>
</organism>
<dbReference type="OrthoDB" id="1777965at2"/>
<evidence type="ECO:0000256" key="5">
    <source>
        <dbReference type="SAM" id="Phobius"/>
    </source>
</evidence>
<protein>
    <recommendedName>
        <fullName evidence="8">Colicin V production protein</fullName>
    </recommendedName>
</protein>
<name>H6LCX3_ACEWD</name>
<dbReference type="EMBL" id="CP002987">
    <property type="protein sequence ID" value="AFA50278.1"/>
    <property type="molecule type" value="Genomic_DNA"/>
</dbReference>
<evidence type="ECO:0000256" key="2">
    <source>
        <dbReference type="ARBA" id="ARBA00022692"/>
    </source>
</evidence>
<reference evidence="6 7" key="2">
    <citation type="journal article" date="2012" name="PLoS ONE">
        <title>An ancient pathway combining carbon dioxide fixation with the generation and utilization of a sodium ion gradient for ATP synthesis.</title>
        <authorList>
            <person name="Poehlein A."/>
            <person name="Schmidt S."/>
            <person name="Kaster A.K."/>
            <person name="Goenrich M."/>
            <person name="Vollmers J."/>
            <person name="Thurmer A."/>
            <person name="Bertsch J."/>
            <person name="Schuchmann K."/>
            <person name="Voigt B."/>
            <person name="Hecker M."/>
            <person name="Daniel R."/>
            <person name="Thauer R.K."/>
            <person name="Gottschalk G."/>
            <person name="Muller V."/>
        </authorList>
    </citation>
    <scope>NUCLEOTIDE SEQUENCE [LARGE SCALE GENOMIC DNA]</scope>
    <source>
        <strain evidence="7">ATCC 29683 / DSM 1030 / JCM 2381 / KCTC 1655 / WB1</strain>
    </source>
</reference>
<dbReference type="RefSeq" id="WP_014357854.1">
    <property type="nucleotide sequence ID" value="NC_016894.1"/>
</dbReference>
<evidence type="ECO:0000256" key="4">
    <source>
        <dbReference type="ARBA" id="ARBA00023136"/>
    </source>
</evidence>
<feature type="transmembrane region" description="Helical" evidence="5">
    <location>
        <begin position="32"/>
        <end position="50"/>
    </location>
</feature>
<evidence type="ECO:0000256" key="1">
    <source>
        <dbReference type="ARBA" id="ARBA00004141"/>
    </source>
</evidence>
<feature type="transmembrane region" description="Helical" evidence="5">
    <location>
        <begin position="160"/>
        <end position="181"/>
    </location>
</feature>
<evidence type="ECO:0000313" key="6">
    <source>
        <dbReference type="EMBL" id="AFA50278.1"/>
    </source>
</evidence>
<dbReference type="STRING" id="931626.Awo_c35540"/>
<dbReference type="Proteomes" id="UP000007177">
    <property type="component" value="Chromosome"/>
</dbReference>
<keyword evidence="4 5" id="KW-0472">Membrane</keyword>
<reference evidence="7" key="1">
    <citation type="submission" date="2011-07" db="EMBL/GenBank/DDBJ databases">
        <title>Complete genome sequence of Acetobacterium woodii.</title>
        <authorList>
            <person name="Poehlein A."/>
            <person name="Schmidt S."/>
            <person name="Kaster A.-K."/>
            <person name="Goenrich M."/>
            <person name="Vollmers J."/>
            <person name="Thuermer A."/>
            <person name="Gottschalk G."/>
            <person name="Thauer R.K."/>
            <person name="Daniel R."/>
            <person name="Mueller V."/>
        </authorList>
    </citation>
    <scope>NUCLEOTIDE SEQUENCE [LARGE SCALE GENOMIC DNA]</scope>
    <source>
        <strain evidence="7">ATCC 29683 / DSM 1030 / JCM 2381 / KCTC 1655 / WB1</strain>
    </source>
</reference>
<evidence type="ECO:0000313" key="7">
    <source>
        <dbReference type="Proteomes" id="UP000007177"/>
    </source>
</evidence>
<keyword evidence="2 5" id="KW-0812">Transmembrane</keyword>
<dbReference type="KEGG" id="awo:Awo_c35540"/>
<keyword evidence="3 5" id="KW-1133">Transmembrane helix</keyword>
<proteinExistence type="predicted"/>
<evidence type="ECO:0008006" key="8">
    <source>
        <dbReference type="Google" id="ProtNLM"/>
    </source>
</evidence>
<evidence type="ECO:0000256" key="3">
    <source>
        <dbReference type="ARBA" id="ARBA00022989"/>
    </source>
</evidence>